<reference evidence="1 2" key="1">
    <citation type="journal article" date="2015" name="Genome Biol. Evol.">
        <title>Comparative Genomics of a Bacterivorous Green Alga Reveals Evolutionary Causalities and Consequences of Phago-Mixotrophic Mode of Nutrition.</title>
        <authorList>
            <person name="Burns J.A."/>
            <person name="Paasch A."/>
            <person name="Narechania A."/>
            <person name="Kim E."/>
        </authorList>
    </citation>
    <scope>NUCLEOTIDE SEQUENCE [LARGE SCALE GENOMIC DNA]</scope>
    <source>
        <strain evidence="1 2">PLY_AMNH</strain>
    </source>
</reference>
<accession>A0AAE0LC78</accession>
<dbReference type="AlphaFoldDB" id="A0AAE0LC78"/>
<proteinExistence type="predicted"/>
<evidence type="ECO:0000313" key="1">
    <source>
        <dbReference type="EMBL" id="KAK3279843.1"/>
    </source>
</evidence>
<protein>
    <submittedName>
        <fullName evidence="1">Uncharacterized protein</fullName>
    </submittedName>
</protein>
<organism evidence="1 2">
    <name type="scientific">Cymbomonas tetramitiformis</name>
    <dbReference type="NCBI Taxonomy" id="36881"/>
    <lineage>
        <taxon>Eukaryota</taxon>
        <taxon>Viridiplantae</taxon>
        <taxon>Chlorophyta</taxon>
        <taxon>Pyramimonadophyceae</taxon>
        <taxon>Pyramimonadales</taxon>
        <taxon>Pyramimonadaceae</taxon>
        <taxon>Cymbomonas</taxon>
    </lineage>
</organism>
<sequence length="68" mass="8032">MKSISKTIIFRRQLSELVGEEHDDDYTPEEWAAWDAAAYDSREYGGASEEFAEHFDEHVDDEYYSDDY</sequence>
<gene>
    <name evidence="1" type="ORF">CYMTET_12295</name>
</gene>
<comment type="caution">
    <text evidence="1">The sequence shown here is derived from an EMBL/GenBank/DDBJ whole genome shotgun (WGS) entry which is preliminary data.</text>
</comment>
<dbReference type="Proteomes" id="UP001190700">
    <property type="component" value="Unassembled WGS sequence"/>
</dbReference>
<name>A0AAE0LC78_9CHLO</name>
<keyword evidence="2" id="KW-1185">Reference proteome</keyword>
<dbReference type="EMBL" id="LGRX02004647">
    <property type="protein sequence ID" value="KAK3279843.1"/>
    <property type="molecule type" value="Genomic_DNA"/>
</dbReference>
<evidence type="ECO:0000313" key="2">
    <source>
        <dbReference type="Proteomes" id="UP001190700"/>
    </source>
</evidence>